<keyword evidence="3" id="KW-1185">Reference proteome</keyword>
<evidence type="ECO:0000313" key="3">
    <source>
        <dbReference type="Proteomes" id="UP000006103"/>
    </source>
</evidence>
<reference evidence="2 3" key="1">
    <citation type="journal article" date="2011" name="J. Bacteriol.">
        <title>Whole-genome sequences of two Borrelia afzelii and two Borrelia garinii Lyme disease agent isolates.</title>
        <authorList>
            <person name="Casjens S.R."/>
            <person name="Mongodin E.F."/>
            <person name="Qiu W.-G."/>
            <person name="Dunn J.J."/>
            <person name="Luft B.J."/>
            <person name="Fraser-Liggett C.M."/>
            <person name="Schutzer S.E."/>
        </authorList>
    </citation>
    <scope>NUCLEOTIDE SEQUENCE [LARGE SCALE GENOMIC DNA]</scope>
    <source>
        <strain evidence="2 3">PBr</strain>
    </source>
</reference>
<proteinExistence type="predicted"/>
<accession>B8F1F1</accession>
<dbReference type="Proteomes" id="UP000006103">
    <property type="component" value="Plasmid PBr_cp32-10"/>
</dbReference>
<dbReference type="AlphaFoldDB" id="B8F1F1"/>
<keyword evidence="2" id="KW-0614">Plasmid</keyword>
<evidence type="ECO:0000313" key="2">
    <source>
        <dbReference type="EMBL" id="ACL34693.1"/>
    </source>
</evidence>
<evidence type="ECO:0000256" key="1">
    <source>
        <dbReference type="SAM" id="Phobius"/>
    </source>
</evidence>
<name>B8F1F1_BORGR</name>
<sequence>MLGEWIASTDSIFTQINITQDYMFTSPIAYFDFQHLALGATILLYVLWSGLMTNIMLLYFKTNDQLMILIL</sequence>
<keyword evidence="1" id="KW-1133">Transmembrane helix</keyword>
<protein>
    <submittedName>
        <fullName evidence="2">Uncharacterized protein</fullName>
    </submittedName>
</protein>
<dbReference type="EMBL" id="CP001306">
    <property type="protein sequence ID" value="ACL34693.1"/>
    <property type="molecule type" value="Genomic_DNA"/>
</dbReference>
<geneLocation type="plasmid" evidence="2 3">
    <name>PBr_cp32-10</name>
</geneLocation>
<gene>
    <name evidence="2" type="ORF">BGAPBR_Q0074</name>
</gene>
<feature type="transmembrane region" description="Helical" evidence="1">
    <location>
        <begin position="36"/>
        <end position="60"/>
    </location>
</feature>
<keyword evidence="1" id="KW-0812">Transmembrane</keyword>
<keyword evidence="1" id="KW-0472">Membrane</keyword>
<organism evidence="2 3">
    <name type="scientific">Borreliella garinii PBr</name>
    <dbReference type="NCBI Taxonomy" id="498743"/>
    <lineage>
        <taxon>Bacteria</taxon>
        <taxon>Pseudomonadati</taxon>
        <taxon>Spirochaetota</taxon>
        <taxon>Spirochaetia</taxon>
        <taxon>Spirochaetales</taxon>
        <taxon>Borreliaceae</taxon>
        <taxon>Borreliella</taxon>
    </lineage>
</organism>